<feature type="active site" evidence="1">
    <location>
        <position position="52"/>
    </location>
</feature>
<dbReference type="AlphaFoldDB" id="A0A225ALS2"/>
<evidence type="ECO:0000313" key="3">
    <source>
        <dbReference type="Proteomes" id="UP000214365"/>
    </source>
</evidence>
<dbReference type="NCBIfam" id="TIGR00654">
    <property type="entry name" value="PhzF_family"/>
    <property type="match status" value="1"/>
</dbReference>
<dbReference type="InterPro" id="IPR003719">
    <property type="entry name" value="Phenazine_PhzF-like"/>
</dbReference>
<proteinExistence type="predicted"/>
<dbReference type="GeneID" id="31002474"/>
<keyword evidence="3" id="KW-1185">Reference proteome</keyword>
<dbReference type="PANTHER" id="PTHR13774">
    <property type="entry name" value="PHENAZINE BIOSYNTHESIS PROTEIN"/>
    <property type="match status" value="1"/>
</dbReference>
<comment type="caution">
    <text evidence="2">The sequence shown here is derived from an EMBL/GenBank/DDBJ whole genome shotgun (WGS) entry which is preliminary data.</text>
</comment>
<gene>
    <name evidence="2" type="ORF">UA08_02719</name>
</gene>
<protein>
    <recommendedName>
        <fullName evidence="4">Isomerase</fullName>
    </recommendedName>
</protein>
<evidence type="ECO:0000313" key="2">
    <source>
        <dbReference type="EMBL" id="OKL62492.1"/>
    </source>
</evidence>
<evidence type="ECO:0000256" key="1">
    <source>
        <dbReference type="PIRSR" id="PIRSR016184-1"/>
    </source>
</evidence>
<sequence length="332" mass="35680">MAAAQTIPYVTLDVFTKDVFKGNPLGVVFLPTPTALTQTQKQLISKEFNYSETIFVHPIDKQNSPSQRRIDIFTTKQELPFAGHPTVGAASWILYLSPDASVQHVNTILTKAGPIPISLKPSGDEVTALIPHDVRIHQKRFPAEELLRLHPSLKPFLSNGSVAEEAQQGFPIVSIVKGMAQVHVQLPSLEALAAVTAASGGEFVADDDVSQGGYLDDGWGGRGLVVIYFHVRDVVDEVTGKTVIRTRMLLESEEDPATGSAASGLVAYLALSDASKGAKADRYQDFYVVQGVEMGRRSDIGLRVGLKSDGTGIESVELSGSSVKVAEGEIRV</sequence>
<name>A0A225ALS2_TALAT</name>
<dbReference type="Gene3D" id="3.10.310.10">
    <property type="entry name" value="Diaminopimelate Epimerase, Chain A, domain 1"/>
    <property type="match status" value="2"/>
</dbReference>
<dbReference type="Pfam" id="PF02567">
    <property type="entry name" value="PhzC-PhzF"/>
    <property type="match status" value="2"/>
</dbReference>
<dbReference type="RefSeq" id="XP_020122613.1">
    <property type="nucleotide sequence ID" value="XM_020264791.1"/>
</dbReference>
<dbReference type="Proteomes" id="UP000214365">
    <property type="component" value="Unassembled WGS sequence"/>
</dbReference>
<dbReference type="EMBL" id="LFMY01000003">
    <property type="protein sequence ID" value="OKL62492.1"/>
    <property type="molecule type" value="Genomic_DNA"/>
</dbReference>
<dbReference type="PIRSF" id="PIRSF016184">
    <property type="entry name" value="PhzC_PhzF"/>
    <property type="match status" value="1"/>
</dbReference>
<dbReference type="SUPFAM" id="SSF54506">
    <property type="entry name" value="Diaminopimelate epimerase-like"/>
    <property type="match status" value="1"/>
</dbReference>
<reference evidence="2 3" key="1">
    <citation type="submission" date="2015-06" db="EMBL/GenBank/DDBJ databases">
        <title>Talaromyces atroroseus IBT 11181 draft genome.</title>
        <authorList>
            <person name="Rasmussen K.B."/>
            <person name="Rasmussen S."/>
            <person name="Petersen B."/>
            <person name="Sicheritz-Ponten T."/>
            <person name="Mortensen U.H."/>
            <person name="Thrane U."/>
        </authorList>
    </citation>
    <scope>NUCLEOTIDE SEQUENCE [LARGE SCALE GENOMIC DNA]</scope>
    <source>
        <strain evidence="2 3">IBT 11181</strain>
    </source>
</reference>
<dbReference type="STRING" id="1441469.A0A225ALS2"/>
<dbReference type="GO" id="GO:0005737">
    <property type="term" value="C:cytoplasm"/>
    <property type="evidence" value="ECO:0007669"/>
    <property type="project" value="TreeGrafter"/>
</dbReference>
<dbReference type="GO" id="GO:0016853">
    <property type="term" value="F:isomerase activity"/>
    <property type="evidence" value="ECO:0007669"/>
    <property type="project" value="TreeGrafter"/>
</dbReference>
<organism evidence="2 3">
    <name type="scientific">Talaromyces atroroseus</name>
    <dbReference type="NCBI Taxonomy" id="1441469"/>
    <lineage>
        <taxon>Eukaryota</taxon>
        <taxon>Fungi</taxon>
        <taxon>Dikarya</taxon>
        <taxon>Ascomycota</taxon>
        <taxon>Pezizomycotina</taxon>
        <taxon>Eurotiomycetes</taxon>
        <taxon>Eurotiomycetidae</taxon>
        <taxon>Eurotiales</taxon>
        <taxon>Trichocomaceae</taxon>
        <taxon>Talaromyces</taxon>
        <taxon>Talaromyces sect. Trachyspermi</taxon>
    </lineage>
</organism>
<evidence type="ECO:0008006" key="4">
    <source>
        <dbReference type="Google" id="ProtNLM"/>
    </source>
</evidence>
<dbReference type="PANTHER" id="PTHR13774:SF32">
    <property type="entry name" value="ANTISENSE-ENHANCING SEQUENCE 1"/>
    <property type="match status" value="1"/>
</dbReference>
<dbReference type="OrthoDB" id="75169at2759"/>
<accession>A0A225ALS2</accession>